<accession>A0A2P4YD32</accession>
<name>A0A2P4YD32_9STRA</name>
<dbReference type="EMBL" id="NCKW01003676">
    <property type="protein sequence ID" value="POM75722.1"/>
    <property type="molecule type" value="Genomic_DNA"/>
</dbReference>
<dbReference type="SUPFAM" id="SSF47576">
    <property type="entry name" value="Calponin-homology domain, CH-domain"/>
    <property type="match status" value="1"/>
</dbReference>
<dbReference type="GO" id="GO:0008017">
    <property type="term" value="F:microtubule binding"/>
    <property type="evidence" value="ECO:0007669"/>
    <property type="project" value="InterPro"/>
</dbReference>
<sequence>MSLRKLKWRGIGRLELLAWLNEFLETDYTKIEHLADGIAYCQIFDALYPGKVNLQQLNFQARTEMEYEHNLKVLRRTFHVCDIRKVDDSLECKSFMLILVSYVLQEIPIRKLIQGIFQEHFEFLHWIHDYVHRTCPDAVRSYHGFERRQEALGQSLFQSPINAANSNLIPKYSNSMKMSREFYIEGDLDPNENHDDEVSLVSENAEDPSIVEAPSDDENIESMDHTLQFVRYANFCYMFRTLLS</sequence>
<dbReference type="Pfam" id="PF00307">
    <property type="entry name" value="CH"/>
    <property type="match status" value="1"/>
</dbReference>
<keyword evidence="3" id="KW-1185">Reference proteome</keyword>
<gene>
    <name evidence="2" type="ORF">PHPALM_7136</name>
</gene>
<evidence type="ECO:0000313" key="3">
    <source>
        <dbReference type="Proteomes" id="UP000237271"/>
    </source>
</evidence>
<evidence type="ECO:0000259" key="1">
    <source>
        <dbReference type="PROSITE" id="PS50021"/>
    </source>
</evidence>
<dbReference type="InterPro" id="IPR001715">
    <property type="entry name" value="CH_dom"/>
</dbReference>
<feature type="domain" description="Calponin-homology (CH)" evidence="1">
    <location>
        <begin position="10"/>
        <end position="125"/>
    </location>
</feature>
<organism evidence="2 3">
    <name type="scientific">Phytophthora palmivora</name>
    <dbReference type="NCBI Taxonomy" id="4796"/>
    <lineage>
        <taxon>Eukaryota</taxon>
        <taxon>Sar</taxon>
        <taxon>Stramenopiles</taxon>
        <taxon>Oomycota</taxon>
        <taxon>Peronosporomycetes</taxon>
        <taxon>Peronosporales</taxon>
        <taxon>Peronosporaceae</taxon>
        <taxon>Phytophthora</taxon>
    </lineage>
</organism>
<dbReference type="Gene3D" id="1.10.418.10">
    <property type="entry name" value="Calponin-like domain"/>
    <property type="match status" value="1"/>
</dbReference>
<evidence type="ECO:0000313" key="2">
    <source>
        <dbReference type="EMBL" id="POM75722.1"/>
    </source>
</evidence>
<protein>
    <recommendedName>
        <fullName evidence="1">Calponin-homology (CH) domain-containing protein</fullName>
    </recommendedName>
</protein>
<dbReference type="InterPro" id="IPR036872">
    <property type="entry name" value="CH_dom_sf"/>
</dbReference>
<proteinExistence type="predicted"/>
<comment type="caution">
    <text evidence="2">The sequence shown here is derived from an EMBL/GenBank/DDBJ whole genome shotgun (WGS) entry which is preliminary data.</text>
</comment>
<dbReference type="AlphaFoldDB" id="A0A2P4YD32"/>
<reference evidence="2 3" key="1">
    <citation type="journal article" date="2017" name="Genome Biol. Evol.">
        <title>Phytophthora megakarya and P. palmivora, closely related causal agents of cacao black pod rot, underwent increases in genome sizes and gene numbers by different mechanisms.</title>
        <authorList>
            <person name="Ali S.S."/>
            <person name="Shao J."/>
            <person name="Lary D.J."/>
            <person name="Kronmiller B."/>
            <person name="Shen D."/>
            <person name="Strem M.D."/>
            <person name="Amoako-Attah I."/>
            <person name="Akrofi A.Y."/>
            <person name="Begoude B.A."/>
            <person name="Ten Hoopen G.M."/>
            <person name="Coulibaly K."/>
            <person name="Kebe B.I."/>
            <person name="Melnick R.L."/>
            <person name="Guiltinan M.J."/>
            <person name="Tyler B.M."/>
            <person name="Meinhardt L.W."/>
            <person name="Bailey B.A."/>
        </authorList>
    </citation>
    <scope>NUCLEOTIDE SEQUENCE [LARGE SCALE GENOMIC DNA]</scope>
    <source>
        <strain evidence="3">sbr112.9</strain>
    </source>
</reference>
<dbReference type="InterPro" id="IPR027328">
    <property type="entry name" value="MAPRE"/>
</dbReference>
<dbReference type="PANTHER" id="PTHR10623">
    <property type="entry name" value="MICROTUBULE-ASSOCIATED PROTEIN RP/EB FAMILY MEMBER"/>
    <property type="match status" value="1"/>
</dbReference>
<dbReference type="Proteomes" id="UP000237271">
    <property type="component" value="Unassembled WGS sequence"/>
</dbReference>
<dbReference type="OrthoDB" id="2119228at2759"/>
<dbReference type="PROSITE" id="PS50021">
    <property type="entry name" value="CH"/>
    <property type="match status" value="1"/>
</dbReference>